<dbReference type="RefSeq" id="WP_260196224.1">
    <property type="nucleotide sequence ID" value="NZ_JAFFZE010000036.1"/>
</dbReference>
<keyword evidence="2" id="KW-1133">Transmembrane helix</keyword>
<feature type="transmembrane region" description="Helical" evidence="2">
    <location>
        <begin position="33"/>
        <end position="55"/>
    </location>
</feature>
<name>A0ABT2JLV6_9PSEU</name>
<feature type="region of interest" description="Disordered" evidence="1">
    <location>
        <begin position="1"/>
        <end position="34"/>
    </location>
</feature>
<evidence type="ECO:0000256" key="2">
    <source>
        <dbReference type="SAM" id="Phobius"/>
    </source>
</evidence>
<evidence type="ECO:0000256" key="1">
    <source>
        <dbReference type="SAM" id="MobiDB-lite"/>
    </source>
</evidence>
<reference evidence="3 4" key="1">
    <citation type="submission" date="2021-02" db="EMBL/GenBank/DDBJ databases">
        <title>Actinophytocola xerophila sp. nov., isolated from soil of cotton cropping field.</title>
        <authorList>
            <person name="Huang R."/>
            <person name="Chen X."/>
            <person name="Ge X."/>
            <person name="Liu W."/>
        </authorList>
    </citation>
    <scope>NUCLEOTIDE SEQUENCE [LARGE SCALE GENOMIC DNA]</scope>
    <source>
        <strain evidence="3 4">S1-96</strain>
    </source>
</reference>
<proteinExistence type="predicted"/>
<keyword evidence="2" id="KW-0472">Membrane</keyword>
<sequence length="230" mass="24182">MAAPGQPLQVPPAPPPPMAFGAPPPGGGSRRGLAGGAVAGAVAVAVLAVVAAVTLTSGGSGEPTEADRPAGRVTVYQTTEVPASGAVLPSEPRESVEPEPDDDASALAELQRLRDEDRPEVEALVEQWVPQLSAKRPGLVVNGITYDHLEILRDFLGTQARYPDALLLFSGDYSSFRYGNFWITVVPLPQLDGPAANLWCDAEGIPVDDCYAKMISHTTGYADATELRNR</sequence>
<evidence type="ECO:0000313" key="3">
    <source>
        <dbReference type="EMBL" id="MCT2588264.1"/>
    </source>
</evidence>
<keyword evidence="2" id="KW-0812">Transmembrane</keyword>
<protein>
    <submittedName>
        <fullName evidence="3">Uncharacterized protein</fullName>
    </submittedName>
</protein>
<dbReference type="Proteomes" id="UP001156441">
    <property type="component" value="Unassembled WGS sequence"/>
</dbReference>
<dbReference type="EMBL" id="JAFFZE010000036">
    <property type="protein sequence ID" value="MCT2588264.1"/>
    <property type="molecule type" value="Genomic_DNA"/>
</dbReference>
<accession>A0ABT2JLV6</accession>
<feature type="compositionally biased region" description="Pro residues" evidence="1">
    <location>
        <begin position="9"/>
        <end position="26"/>
    </location>
</feature>
<organism evidence="3 4">
    <name type="scientific">Actinophytocola gossypii</name>
    <dbReference type="NCBI Taxonomy" id="2812003"/>
    <lineage>
        <taxon>Bacteria</taxon>
        <taxon>Bacillati</taxon>
        <taxon>Actinomycetota</taxon>
        <taxon>Actinomycetes</taxon>
        <taxon>Pseudonocardiales</taxon>
        <taxon>Pseudonocardiaceae</taxon>
    </lineage>
</organism>
<feature type="region of interest" description="Disordered" evidence="1">
    <location>
        <begin position="79"/>
        <end position="104"/>
    </location>
</feature>
<evidence type="ECO:0000313" key="4">
    <source>
        <dbReference type="Proteomes" id="UP001156441"/>
    </source>
</evidence>
<gene>
    <name evidence="3" type="ORF">JT362_34660</name>
</gene>
<keyword evidence="4" id="KW-1185">Reference proteome</keyword>
<comment type="caution">
    <text evidence="3">The sequence shown here is derived from an EMBL/GenBank/DDBJ whole genome shotgun (WGS) entry which is preliminary data.</text>
</comment>